<dbReference type="RefSeq" id="WP_124228934.1">
    <property type="nucleotide sequence ID" value="NZ_CP102313.1"/>
</dbReference>
<comment type="caution">
    <text evidence="2">The sequence shown here is derived from an EMBL/GenBank/DDBJ whole genome shotgun (WGS) entry which is preliminary data.</text>
</comment>
<proteinExistence type="predicted"/>
<dbReference type="Proteomes" id="UP000273641">
    <property type="component" value="Unassembled WGS sequence"/>
</dbReference>
<name>A0AAE8FQY1_CLOPF</name>
<evidence type="ECO:0000313" key="2">
    <source>
        <dbReference type="EMBL" id="RQN22943.1"/>
    </source>
</evidence>
<accession>A0AAE8FQY1</accession>
<dbReference type="EMBL" id="RQNR01000012">
    <property type="protein sequence ID" value="RQN22943.1"/>
    <property type="molecule type" value="Genomic_DNA"/>
</dbReference>
<gene>
    <name evidence="2" type="ORF">EHZ11_14980</name>
</gene>
<evidence type="ECO:0000256" key="1">
    <source>
        <dbReference type="SAM" id="MobiDB-lite"/>
    </source>
</evidence>
<organism evidence="2 3">
    <name type="scientific">Clostridium perfringens</name>
    <dbReference type="NCBI Taxonomy" id="1502"/>
    <lineage>
        <taxon>Bacteria</taxon>
        <taxon>Bacillati</taxon>
        <taxon>Bacillota</taxon>
        <taxon>Clostridia</taxon>
        <taxon>Eubacteriales</taxon>
        <taxon>Clostridiaceae</taxon>
        <taxon>Clostridium</taxon>
    </lineage>
</organism>
<protein>
    <submittedName>
        <fullName evidence="2">Uncharacterized protein</fullName>
    </submittedName>
</protein>
<reference evidence="2 3" key="1">
    <citation type="submission" date="2018-11" db="EMBL/GenBank/DDBJ databases">
        <title>Draft genome sequences of potential pathogenic Clostridium perfringens from environmental surface water in the North West Province, South Africa.</title>
        <authorList>
            <person name="Fourie J.C.J."/>
            <person name="Sanko T.J."/>
            <person name="Bezuidenhout C."/>
            <person name="Mienie C."/>
            <person name="Adeleke R."/>
        </authorList>
    </citation>
    <scope>NUCLEOTIDE SEQUENCE [LARGE SCALE GENOMIC DNA]</scope>
    <source>
        <strain evidence="2 3">SC4-C13</strain>
    </source>
</reference>
<sequence>MDNLNANRNDTASPSCRKNGEITITNDMEELKERETYSFAIANNNKEISMNKHIQEVLGKGRTISSYMKSLIKRDMEGDVSHKESINLDSLTKKIDTIETLVKNNQSSDISFKNDDKVLEKLIGLEIIVNQINLNSSKDSVILDRLTTLDTLIRNISVPSSNNVPENMNSSVYNELIAINDSIKDINTKEHFDKMNSLVDLVKSLANKIDEQDNLIKNLNTTINAQSQIISNLNLINNQKLSNDDENIDSDIDDDISTKQEEARRKSKKILKADF</sequence>
<evidence type="ECO:0000313" key="3">
    <source>
        <dbReference type="Proteomes" id="UP000273641"/>
    </source>
</evidence>
<dbReference type="AlphaFoldDB" id="A0AAE8FQY1"/>
<feature type="region of interest" description="Disordered" evidence="1">
    <location>
        <begin position="1"/>
        <end position="20"/>
    </location>
</feature>